<protein>
    <recommendedName>
        <fullName evidence="9">Ribosomal RNA-processing protein 43</fullName>
    </recommendedName>
</protein>
<evidence type="ECO:0000256" key="5">
    <source>
        <dbReference type="ARBA" id="ARBA00022552"/>
    </source>
</evidence>
<dbReference type="OrthoDB" id="45882at2759"/>
<dbReference type="InterPro" id="IPR001247">
    <property type="entry name" value="ExoRNase_PH_dom1"/>
</dbReference>
<sequence length="345" mass="34619">MAAPAAGAAAAPVTDDVDAEAFKRLYPDQYYQRFLAEGVRPDGRPIGRARAVTIGAGTITTADGSALVKVGRTTVLAGVRLEIMRPDETAPAAGALVLNVEMAPFSSADYRPGRAPDHVSAVVEKLSSALLGSAAAPGAGAAAGTAGAAPERGGGGGGAVQLGSLCIAEGKAAWRALLDVYVLDADGCVLDAALLAAVATLRDTRIPAVRNTREGQYYAARGASAPAAEEGKEAGGGGGRKGGKAGEAGLVEGAPTAVGLGRLPLALTCCLYGKHVLVDPTADEERLAECGVTVVVDSAGQLQGLYKAGGRVLADTATLVRCTEAARLRHRELSAMLEASLAPGQ</sequence>
<dbReference type="Pfam" id="PF01138">
    <property type="entry name" value="RNase_PH"/>
    <property type="match status" value="1"/>
</dbReference>
<feature type="domain" description="Exoribonuclease phosphorolytic" evidence="12">
    <location>
        <begin position="263"/>
        <end position="326"/>
    </location>
</feature>
<dbReference type="Gene3D" id="3.30.230.70">
    <property type="entry name" value="GHMP Kinase, N-terminal domain"/>
    <property type="match status" value="1"/>
</dbReference>
<dbReference type="InterPro" id="IPR020568">
    <property type="entry name" value="Ribosomal_Su5_D2-typ_SF"/>
</dbReference>
<dbReference type="InterPro" id="IPR027408">
    <property type="entry name" value="PNPase/RNase_PH_dom_sf"/>
</dbReference>
<comment type="caution">
    <text evidence="13">The sequence shown here is derived from an EMBL/GenBank/DDBJ whole genome shotgun (WGS) entry which is preliminary data.</text>
</comment>
<dbReference type="GO" id="GO:0000177">
    <property type="term" value="C:cytoplasmic exosome (RNase complex)"/>
    <property type="evidence" value="ECO:0007669"/>
    <property type="project" value="TreeGrafter"/>
</dbReference>
<keyword evidence="5" id="KW-0698">rRNA processing</keyword>
<dbReference type="GO" id="GO:0035925">
    <property type="term" value="F:mRNA 3'-UTR AU-rich region binding"/>
    <property type="evidence" value="ECO:0007669"/>
    <property type="project" value="TreeGrafter"/>
</dbReference>
<evidence type="ECO:0000256" key="3">
    <source>
        <dbReference type="ARBA" id="ARBA00006678"/>
    </source>
</evidence>
<dbReference type="InterPro" id="IPR036345">
    <property type="entry name" value="ExoRNase_PH_dom2_sf"/>
</dbReference>
<keyword evidence="6" id="KW-0271">Exosome</keyword>
<dbReference type="GO" id="GO:0016075">
    <property type="term" value="P:rRNA catabolic process"/>
    <property type="evidence" value="ECO:0007669"/>
    <property type="project" value="TreeGrafter"/>
</dbReference>
<reference evidence="13" key="1">
    <citation type="journal article" date="2020" name="bioRxiv">
        <title>Comparative genomics of Chlamydomonas.</title>
        <authorList>
            <person name="Craig R.J."/>
            <person name="Hasan A.R."/>
            <person name="Ness R.W."/>
            <person name="Keightley P.D."/>
        </authorList>
    </citation>
    <scope>NUCLEOTIDE SEQUENCE</scope>
    <source>
        <strain evidence="13">SAG 7.73</strain>
    </source>
</reference>
<dbReference type="GO" id="GO:0005730">
    <property type="term" value="C:nucleolus"/>
    <property type="evidence" value="ECO:0007669"/>
    <property type="project" value="UniProtKB-SubCell"/>
</dbReference>
<dbReference type="PANTHER" id="PTHR11097">
    <property type="entry name" value="EXOSOME COMPLEX EXONUCLEASE RIBOSOMAL RNA PROCESSING PROTEIN"/>
    <property type="match status" value="1"/>
</dbReference>
<dbReference type="AlphaFoldDB" id="A0A835SWP6"/>
<evidence type="ECO:0000259" key="12">
    <source>
        <dbReference type="Pfam" id="PF03725"/>
    </source>
</evidence>
<evidence type="ECO:0000313" key="14">
    <source>
        <dbReference type="Proteomes" id="UP000650467"/>
    </source>
</evidence>
<evidence type="ECO:0000256" key="7">
    <source>
        <dbReference type="ARBA" id="ARBA00022884"/>
    </source>
</evidence>
<feature type="domain" description="Exoribonuclease phosphorolytic" evidence="11">
    <location>
        <begin position="49"/>
        <end position="207"/>
    </location>
</feature>
<evidence type="ECO:0000256" key="4">
    <source>
        <dbReference type="ARBA" id="ARBA00022490"/>
    </source>
</evidence>
<evidence type="ECO:0000313" key="13">
    <source>
        <dbReference type="EMBL" id="KAG2432872.1"/>
    </source>
</evidence>
<dbReference type="GO" id="GO:0034476">
    <property type="term" value="P:U5 snRNA 3'-end processing"/>
    <property type="evidence" value="ECO:0007669"/>
    <property type="project" value="TreeGrafter"/>
</dbReference>
<dbReference type="InterPro" id="IPR050590">
    <property type="entry name" value="Exosome_comp_Rrp42_subfam"/>
</dbReference>
<comment type="similarity">
    <text evidence="3">Belongs to the RNase PH family.</text>
</comment>
<name>A0A835SWP6_CHLIN</name>
<keyword evidence="8" id="KW-0539">Nucleus</keyword>
<dbReference type="GO" id="GO:0071035">
    <property type="term" value="P:nuclear polyadenylation-dependent rRNA catabolic process"/>
    <property type="evidence" value="ECO:0007669"/>
    <property type="project" value="TreeGrafter"/>
</dbReference>
<evidence type="ECO:0000256" key="6">
    <source>
        <dbReference type="ARBA" id="ARBA00022835"/>
    </source>
</evidence>
<dbReference type="GO" id="GO:0034473">
    <property type="term" value="P:U1 snRNA 3'-end processing"/>
    <property type="evidence" value="ECO:0007669"/>
    <property type="project" value="TreeGrafter"/>
</dbReference>
<accession>A0A835SWP6</accession>
<evidence type="ECO:0000259" key="11">
    <source>
        <dbReference type="Pfam" id="PF01138"/>
    </source>
</evidence>
<dbReference type="GO" id="GO:0000467">
    <property type="term" value="P:exonucleolytic trimming to generate mature 3'-end of 5.8S rRNA from tricistronic rRNA transcript (SSU-rRNA, 5.8S rRNA, LSU-rRNA)"/>
    <property type="evidence" value="ECO:0007669"/>
    <property type="project" value="TreeGrafter"/>
</dbReference>
<keyword evidence="14" id="KW-1185">Reference proteome</keyword>
<dbReference type="EMBL" id="JAEHOC010000020">
    <property type="protein sequence ID" value="KAG2432872.1"/>
    <property type="molecule type" value="Genomic_DNA"/>
</dbReference>
<dbReference type="SUPFAM" id="SSF54211">
    <property type="entry name" value="Ribosomal protein S5 domain 2-like"/>
    <property type="match status" value="1"/>
</dbReference>
<dbReference type="SUPFAM" id="SSF55666">
    <property type="entry name" value="Ribonuclease PH domain 2-like"/>
    <property type="match status" value="1"/>
</dbReference>
<dbReference type="Pfam" id="PF03725">
    <property type="entry name" value="RNase_PH_C"/>
    <property type="match status" value="1"/>
</dbReference>
<evidence type="ECO:0000256" key="1">
    <source>
        <dbReference type="ARBA" id="ARBA00004496"/>
    </source>
</evidence>
<proteinExistence type="inferred from homology"/>
<dbReference type="InterPro" id="IPR015847">
    <property type="entry name" value="ExoRNase_PH_dom2"/>
</dbReference>
<organism evidence="13 14">
    <name type="scientific">Chlamydomonas incerta</name>
    <dbReference type="NCBI Taxonomy" id="51695"/>
    <lineage>
        <taxon>Eukaryota</taxon>
        <taxon>Viridiplantae</taxon>
        <taxon>Chlorophyta</taxon>
        <taxon>core chlorophytes</taxon>
        <taxon>Chlorophyceae</taxon>
        <taxon>CS clade</taxon>
        <taxon>Chlamydomonadales</taxon>
        <taxon>Chlamydomonadaceae</taxon>
        <taxon>Chlamydomonas</taxon>
    </lineage>
</organism>
<evidence type="ECO:0000256" key="2">
    <source>
        <dbReference type="ARBA" id="ARBA00004604"/>
    </source>
</evidence>
<gene>
    <name evidence="13" type="ORF">HXX76_008604</name>
</gene>
<keyword evidence="4" id="KW-0963">Cytoplasm</keyword>
<dbReference type="Proteomes" id="UP000650467">
    <property type="component" value="Unassembled WGS sequence"/>
</dbReference>
<dbReference type="GO" id="GO:0071028">
    <property type="term" value="P:nuclear mRNA surveillance"/>
    <property type="evidence" value="ECO:0007669"/>
    <property type="project" value="TreeGrafter"/>
</dbReference>
<feature type="region of interest" description="Disordered" evidence="10">
    <location>
        <begin position="221"/>
        <end position="244"/>
    </location>
</feature>
<dbReference type="GO" id="GO:0034475">
    <property type="term" value="P:U4 snRNA 3'-end processing"/>
    <property type="evidence" value="ECO:0007669"/>
    <property type="project" value="TreeGrafter"/>
</dbReference>
<evidence type="ECO:0000256" key="9">
    <source>
        <dbReference type="ARBA" id="ARBA00030617"/>
    </source>
</evidence>
<keyword evidence="7" id="KW-0694">RNA-binding</keyword>
<evidence type="ECO:0000256" key="10">
    <source>
        <dbReference type="SAM" id="MobiDB-lite"/>
    </source>
</evidence>
<evidence type="ECO:0000256" key="8">
    <source>
        <dbReference type="ARBA" id="ARBA00023242"/>
    </source>
</evidence>
<comment type="subcellular location">
    <subcellularLocation>
        <location evidence="1">Cytoplasm</location>
    </subcellularLocation>
    <subcellularLocation>
        <location evidence="2">Nucleus</location>
        <location evidence="2">Nucleolus</location>
    </subcellularLocation>
</comment>
<dbReference type="PANTHER" id="PTHR11097:SF9">
    <property type="entry name" value="EXOSOME COMPLEX COMPONENT RRP43"/>
    <property type="match status" value="1"/>
</dbReference>
<dbReference type="GO" id="GO:0000176">
    <property type="term" value="C:nuclear exosome (RNase complex)"/>
    <property type="evidence" value="ECO:0007669"/>
    <property type="project" value="TreeGrafter"/>
</dbReference>
<dbReference type="GO" id="GO:0071038">
    <property type="term" value="P:TRAMP-dependent tRNA surveillance pathway"/>
    <property type="evidence" value="ECO:0007669"/>
    <property type="project" value="TreeGrafter"/>
</dbReference>